<proteinExistence type="predicted"/>
<evidence type="ECO:0000256" key="3">
    <source>
        <dbReference type="ARBA" id="ARBA00023125"/>
    </source>
</evidence>
<dbReference type="EMBL" id="BPVZ01000064">
    <property type="protein sequence ID" value="GKV23741.1"/>
    <property type="molecule type" value="Genomic_DNA"/>
</dbReference>
<evidence type="ECO:0000256" key="2">
    <source>
        <dbReference type="ARBA" id="ARBA00023015"/>
    </source>
</evidence>
<protein>
    <recommendedName>
        <fullName evidence="8">MADS-box domain-containing protein</fullName>
    </recommendedName>
</protein>
<dbReference type="PROSITE" id="PS50066">
    <property type="entry name" value="MADS_BOX_2"/>
    <property type="match status" value="1"/>
</dbReference>
<evidence type="ECO:0000256" key="1">
    <source>
        <dbReference type="ARBA" id="ARBA00004123"/>
    </source>
</evidence>
<comment type="subcellular location">
    <subcellularLocation>
        <location evidence="1">Nucleus</location>
    </subcellularLocation>
</comment>
<dbReference type="Gene3D" id="6.10.140.920">
    <property type="match status" value="1"/>
</dbReference>
<dbReference type="Proteomes" id="UP001054252">
    <property type="component" value="Unassembled WGS sequence"/>
</dbReference>
<evidence type="ECO:0000313" key="9">
    <source>
        <dbReference type="EMBL" id="GKV23741.1"/>
    </source>
</evidence>
<dbReference type="GO" id="GO:0005634">
    <property type="term" value="C:nucleus"/>
    <property type="evidence" value="ECO:0007669"/>
    <property type="project" value="UniProtKB-SubCell"/>
</dbReference>
<evidence type="ECO:0000259" key="8">
    <source>
        <dbReference type="PROSITE" id="PS50066"/>
    </source>
</evidence>
<dbReference type="AlphaFoldDB" id="A0AAV5KGU7"/>
<dbReference type="CDD" id="cd00265">
    <property type="entry name" value="MADS_MEF2_like"/>
    <property type="match status" value="1"/>
</dbReference>
<dbReference type="GO" id="GO:0045944">
    <property type="term" value="P:positive regulation of transcription by RNA polymerase II"/>
    <property type="evidence" value="ECO:0007669"/>
    <property type="project" value="InterPro"/>
</dbReference>
<dbReference type="PANTHER" id="PTHR11945:SF776">
    <property type="entry name" value="AGAMOUS-LIKE 50-RELATED"/>
    <property type="match status" value="1"/>
</dbReference>
<dbReference type="InterPro" id="IPR036879">
    <property type="entry name" value="TF_MADSbox_sf"/>
</dbReference>
<dbReference type="FunFam" id="3.40.1810.10:FF:000006">
    <property type="entry name" value="Agamous-like MADS-box protein AGL62"/>
    <property type="match status" value="1"/>
</dbReference>
<name>A0AAV5KGU7_9ROSI</name>
<dbReference type="GO" id="GO:0000978">
    <property type="term" value="F:RNA polymerase II cis-regulatory region sequence-specific DNA binding"/>
    <property type="evidence" value="ECO:0007669"/>
    <property type="project" value="TreeGrafter"/>
</dbReference>
<feature type="coiled-coil region" evidence="6">
    <location>
        <begin position="95"/>
        <end position="169"/>
    </location>
</feature>
<dbReference type="SUPFAM" id="SSF55455">
    <property type="entry name" value="SRF-like"/>
    <property type="match status" value="1"/>
</dbReference>
<keyword evidence="4" id="KW-0804">Transcription</keyword>
<keyword evidence="10" id="KW-1185">Reference proteome</keyword>
<reference evidence="9 10" key="1">
    <citation type="journal article" date="2021" name="Commun. Biol.">
        <title>The genome of Shorea leprosula (Dipterocarpaceae) highlights the ecological relevance of drought in aseasonal tropical rainforests.</title>
        <authorList>
            <person name="Ng K.K.S."/>
            <person name="Kobayashi M.J."/>
            <person name="Fawcett J.A."/>
            <person name="Hatakeyama M."/>
            <person name="Paape T."/>
            <person name="Ng C.H."/>
            <person name="Ang C.C."/>
            <person name="Tnah L.H."/>
            <person name="Lee C.T."/>
            <person name="Nishiyama T."/>
            <person name="Sese J."/>
            <person name="O'Brien M.J."/>
            <person name="Copetti D."/>
            <person name="Mohd Noor M.I."/>
            <person name="Ong R.C."/>
            <person name="Putra M."/>
            <person name="Sireger I.Z."/>
            <person name="Indrioko S."/>
            <person name="Kosugi Y."/>
            <person name="Izuno A."/>
            <person name="Isagi Y."/>
            <person name="Lee S.L."/>
            <person name="Shimizu K.K."/>
        </authorList>
    </citation>
    <scope>NUCLEOTIDE SEQUENCE [LARGE SCALE GENOMIC DNA]</scope>
    <source>
        <strain evidence="9">214</strain>
    </source>
</reference>
<dbReference type="Gene3D" id="3.40.1810.10">
    <property type="entry name" value="Transcription factor, MADS-box"/>
    <property type="match status" value="1"/>
</dbReference>
<dbReference type="Pfam" id="PF00319">
    <property type="entry name" value="SRF-TF"/>
    <property type="match status" value="1"/>
</dbReference>
<keyword evidence="3" id="KW-0238">DNA-binding</keyword>
<dbReference type="SMART" id="SM00432">
    <property type="entry name" value="MADS"/>
    <property type="match status" value="1"/>
</dbReference>
<evidence type="ECO:0000256" key="5">
    <source>
        <dbReference type="ARBA" id="ARBA00023242"/>
    </source>
</evidence>
<keyword evidence="5" id="KW-0539">Nucleus</keyword>
<feature type="region of interest" description="Disordered" evidence="7">
    <location>
        <begin position="170"/>
        <end position="206"/>
    </location>
</feature>
<evidence type="ECO:0000256" key="6">
    <source>
        <dbReference type="SAM" id="Coils"/>
    </source>
</evidence>
<keyword evidence="6" id="KW-0175">Coiled coil</keyword>
<evidence type="ECO:0000256" key="4">
    <source>
        <dbReference type="ARBA" id="ARBA00023163"/>
    </source>
</evidence>
<evidence type="ECO:0000313" key="10">
    <source>
        <dbReference type="Proteomes" id="UP001054252"/>
    </source>
</evidence>
<dbReference type="InterPro" id="IPR002100">
    <property type="entry name" value="TF_MADSbox"/>
</dbReference>
<feature type="compositionally biased region" description="Pro residues" evidence="7">
    <location>
        <begin position="172"/>
        <end position="185"/>
    </location>
</feature>
<dbReference type="GO" id="GO:0000981">
    <property type="term" value="F:DNA-binding transcription factor activity, RNA polymerase II-specific"/>
    <property type="evidence" value="ECO:0007669"/>
    <property type="project" value="TreeGrafter"/>
</dbReference>
<accession>A0AAV5KGU7</accession>
<dbReference type="GO" id="GO:0046983">
    <property type="term" value="F:protein dimerization activity"/>
    <property type="evidence" value="ECO:0007669"/>
    <property type="project" value="InterPro"/>
</dbReference>
<organism evidence="9 10">
    <name type="scientific">Rubroshorea leprosula</name>
    <dbReference type="NCBI Taxonomy" id="152421"/>
    <lineage>
        <taxon>Eukaryota</taxon>
        <taxon>Viridiplantae</taxon>
        <taxon>Streptophyta</taxon>
        <taxon>Embryophyta</taxon>
        <taxon>Tracheophyta</taxon>
        <taxon>Spermatophyta</taxon>
        <taxon>Magnoliopsida</taxon>
        <taxon>eudicotyledons</taxon>
        <taxon>Gunneridae</taxon>
        <taxon>Pentapetalae</taxon>
        <taxon>rosids</taxon>
        <taxon>malvids</taxon>
        <taxon>Malvales</taxon>
        <taxon>Dipterocarpaceae</taxon>
        <taxon>Rubroshorea</taxon>
    </lineage>
</organism>
<dbReference type="PANTHER" id="PTHR11945">
    <property type="entry name" value="MADS BOX PROTEIN"/>
    <property type="match status" value="1"/>
</dbReference>
<gene>
    <name evidence="9" type="ORF">SLEP1_g33440</name>
</gene>
<keyword evidence="2" id="KW-0805">Transcription regulation</keyword>
<dbReference type="InterPro" id="IPR033896">
    <property type="entry name" value="MEF2-like_N"/>
</dbReference>
<dbReference type="PRINTS" id="PR00404">
    <property type="entry name" value="MADSDOMAIN"/>
</dbReference>
<sequence length="243" mass="27204">MARKKNKGRQKVEMVKMQNDSNLQVTFSKRRSGLFKKASELCTLCGAEAALVVFSPGNKVFSFGHPGVETLIDRFVSRSAPQSSSTMQLIEAHRNANVRELNMQLTQVMNQLEAERKRAEDLNQMRKASQNWWEAPVEQLNLTQLQQLRQALQELKKNVTNQAEEVLLQSTAPPPPQPQQPPMPPQQQQQFYMGSSSAGPAGGVLPYDPNKNMVNNVGFSPNMNMNHMMPPQGINPGFGHGFF</sequence>
<comment type="caution">
    <text evidence="9">The sequence shown here is derived from an EMBL/GenBank/DDBJ whole genome shotgun (WGS) entry which is preliminary data.</text>
</comment>
<evidence type="ECO:0000256" key="7">
    <source>
        <dbReference type="SAM" id="MobiDB-lite"/>
    </source>
</evidence>
<feature type="domain" description="MADS-box" evidence="8">
    <location>
        <begin position="7"/>
        <end position="67"/>
    </location>
</feature>